<feature type="compositionally biased region" description="Low complexity" evidence="9">
    <location>
        <begin position="21"/>
        <end position="35"/>
    </location>
</feature>
<evidence type="ECO:0000256" key="9">
    <source>
        <dbReference type="SAM" id="MobiDB-lite"/>
    </source>
</evidence>
<feature type="binding site" evidence="8">
    <location>
        <position position="130"/>
    </location>
    <ligand>
        <name>phosphoenolpyruvate</name>
        <dbReference type="ChEBI" id="CHEBI:58702"/>
    </ligand>
</feature>
<dbReference type="FunFam" id="3.65.10.10:FF:000011">
    <property type="entry name" value="3-phosphoshikimate 1-carboxyvinyltransferase"/>
    <property type="match status" value="1"/>
</dbReference>
<dbReference type="GO" id="GO:0008652">
    <property type="term" value="P:amino acid biosynthetic process"/>
    <property type="evidence" value="ECO:0007669"/>
    <property type="project" value="UniProtKB-KW"/>
</dbReference>
<dbReference type="PROSITE" id="PS00104">
    <property type="entry name" value="EPSP_SYNTHASE_1"/>
    <property type="match status" value="1"/>
</dbReference>
<feature type="binding site" evidence="8">
    <location>
        <position position="61"/>
    </location>
    <ligand>
        <name>3-phosphoshikimate</name>
        <dbReference type="ChEBI" id="CHEBI:145989"/>
    </ligand>
</feature>
<comment type="catalytic activity">
    <reaction evidence="7">
        <text>3-phosphoshikimate + phosphoenolpyruvate = 5-O-(1-carboxyvinyl)-3-phosphoshikimate + phosphate</text>
        <dbReference type="Rhea" id="RHEA:21256"/>
        <dbReference type="ChEBI" id="CHEBI:43474"/>
        <dbReference type="ChEBI" id="CHEBI:57701"/>
        <dbReference type="ChEBI" id="CHEBI:58702"/>
        <dbReference type="ChEBI" id="CHEBI:145989"/>
        <dbReference type="EC" id="2.5.1.19"/>
    </reaction>
    <physiologicalReaction direction="left-to-right" evidence="7">
        <dbReference type="Rhea" id="RHEA:21257"/>
    </physiologicalReaction>
</comment>
<dbReference type="AlphaFoldDB" id="A0A075JEY7"/>
<organism evidence="11 12">
    <name type="scientific">Dermacoccus nishinomiyaensis</name>
    <dbReference type="NCBI Taxonomy" id="1274"/>
    <lineage>
        <taxon>Bacteria</taxon>
        <taxon>Bacillati</taxon>
        <taxon>Actinomycetota</taxon>
        <taxon>Actinomycetes</taxon>
        <taxon>Micrococcales</taxon>
        <taxon>Dermacoccaceae</taxon>
        <taxon>Dermacoccus</taxon>
    </lineage>
</organism>
<dbReference type="Gene3D" id="3.65.10.10">
    <property type="entry name" value="Enolpyruvate transferase domain"/>
    <property type="match status" value="2"/>
</dbReference>
<proteinExistence type="inferred from homology"/>
<feature type="binding site" evidence="8">
    <location>
        <position position="233"/>
    </location>
    <ligand>
        <name>3-phosphoshikimate</name>
        <dbReference type="ChEBI" id="CHEBI:145989"/>
    </ligand>
</feature>
<accession>A0A075JEY7</accession>
<dbReference type="InterPro" id="IPR013792">
    <property type="entry name" value="RNA3'P_cycl/enolpyr_Trfase_a/b"/>
</dbReference>
<feature type="binding site" evidence="8">
    <location>
        <position position="56"/>
    </location>
    <ligand>
        <name>3-phosphoshikimate</name>
        <dbReference type="ChEBI" id="CHEBI:145989"/>
    </ligand>
</feature>
<protein>
    <recommendedName>
        <fullName evidence="8">3-phosphoshikimate 1-carboxyvinyltransferase</fullName>
        <ecNumber evidence="8">2.5.1.19</ecNumber>
    </recommendedName>
    <alternativeName>
        <fullName evidence="8">5-enolpyruvylshikimate-3-phosphate synthase</fullName>
        <shortName evidence="8">EPSP synthase</shortName>
        <shortName evidence="8">EPSPS</shortName>
    </alternativeName>
</protein>
<dbReference type="HOGENOM" id="CLU_024321_0_0_11"/>
<evidence type="ECO:0000313" key="12">
    <source>
        <dbReference type="Proteomes" id="UP000027986"/>
    </source>
</evidence>
<evidence type="ECO:0000259" key="10">
    <source>
        <dbReference type="Pfam" id="PF00275"/>
    </source>
</evidence>
<keyword evidence="4 8" id="KW-0028">Amino-acid biosynthesis</keyword>
<feature type="binding site" evidence="8">
    <location>
        <position position="205"/>
    </location>
    <ligand>
        <name>3-phosphoshikimate</name>
        <dbReference type="ChEBI" id="CHEBI:145989"/>
    </ligand>
</feature>
<feature type="binding site" evidence="8">
    <location>
        <position position="204"/>
    </location>
    <ligand>
        <name>3-phosphoshikimate</name>
        <dbReference type="ChEBI" id="CHEBI:145989"/>
    </ligand>
</feature>
<dbReference type="CDD" id="cd01556">
    <property type="entry name" value="EPSP_synthase"/>
    <property type="match status" value="1"/>
</dbReference>
<reference evidence="11 12" key="1">
    <citation type="submission" date="2014-07" db="EMBL/GenBank/DDBJ databases">
        <title>Genome Sequencing of Dermacoccus nishinomiyaensis.</title>
        <authorList>
            <person name="Hong K.W."/>
            <person name="Chan K.G."/>
        </authorList>
    </citation>
    <scope>NUCLEOTIDE SEQUENCE [LARGE SCALE GENOMIC DNA]</scope>
    <source>
        <strain evidence="11 12">M25</strain>
    </source>
</reference>
<sequence length="486" mass="51062">MTSGSTSARAAGLDMKNSDMTTPAATSAASASPTTDWPAPRADRPVVGAFSVPGSKSLTNRYLVLSALADDDSLLRAPLRSRDTLLMAQALRSVGVQVEDVPGDSPEGDDWHVTPAPFRGPAQVDCGLAGTVMRFLPPVAALADGPIAFDGDEHARNRPMGPVLQALADLGVRIDDDGRRALPFTVHGTGAVKGGRVEVDASTSSQFVSALLLSGARFDEGVTIVHTGATLPSIPHIDMTVEVLRDAGVVIEVGDDVDADGRGSYAWSVEPSDIRALDVMVEPDLSNAAPFLAAAAVTGGEVFMADWPTFTTQPGDHIRGVLERMGCEVTLDRDGLRVRGPESGRLRGIDVDLTEASELTPVVVALCALADGGSRIRGVAHIRGHETDRLAALSREFTAIGAQVHETEDGLVITPVAREVLHGGLFHTYDDHRMAMAAAVVGLVVDGIVVENVGTTAKTLPHFDRRWEALLDGTSAAHEPALQRTV</sequence>
<dbReference type="GO" id="GO:0009073">
    <property type="term" value="P:aromatic amino acid family biosynthetic process"/>
    <property type="evidence" value="ECO:0007669"/>
    <property type="project" value="UniProtKB-KW"/>
</dbReference>
<name>A0A075JEY7_9MICO</name>
<feature type="binding site" evidence="8">
    <location>
        <position position="458"/>
    </location>
    <ligand>
        <name>phosphoenolpyruvate</name>
        <dbReference type="ChEBI" id="CHEBI:58702"/>
    </ligand>
</feature>
<dbReference type="Proteomes" id="UP000027986">
    <property type="component" value="Chromosome"/>
</dbReference>
<comment type="subcellular location">
    <subcellularLocation>
        <location evidence="8">Cytoplasm</location>
    </subcellularLocation>
</comment>
<dbReference type="eggNOG" id="COG0128">
    <property type="taxonomic scope" value="Bacteria"/>
</dbReference>
<keyword evidence="6 8" id="KW-0057">Aromatic amino acid biosynthesis</keyword>
<dbReference type="FunFam" id="3.65.10.10:FF:000010">
    <property type="entry name" value="3-phosphoshikimate 1-carboxyvinyltransferase"/>
    <property type="match status" value="1"/>
</dbReference>
<gene>
    <name evidence="8" type="primary">aroA</name>
    <name evidence="11" type="ORF">HX89_04620</name>
</gene>
<dbReference type="KEGG" id="dni:HX89_04620"/>
<feature type="binding site" evidence="8">
    <location>
        <position position="158"/>
    </location>
    <ligand>
        <name>phosphoenolpyruvate</name>
        <dbReference type="ChEBI" id="CHEBI:58702"/>
    </ligand>
</feature>
<feature type="binding site" evidence="8">
    <location>
        <position position="57"/>
    </location>
    <ligand>
        <name>3-phosphoshikimate</name>
        <dbReference type="ChEBI" id="CHEBI:145989"/>
    </ligand>
</feature>
<feature type="region of interest" description="Disordered" evidence="9">
    <location>
        <begin position="1"/>
        <end position="40"/>
    </location>
</feature>
<comment type="pathway">
    <text evidence="1 8">Metabolic intermediate biosynthesis; chorismate biosynthesis; chorismate from D-erythrose 4-phosphate and phosphoenolpyruvate: step 6/7.</text>
</comment>
<feature type="binding site" evidence="8">
    <location>
        <position position="389"/>
    </location>
    <ligand>
        <name>phosphoenolpyruvate</name>
        <dbReference type="ChEBI" id="CHEBI:58702"/>
    </ligand>
</feature>
<evidence type="ECO:0000256" key="5">
    <source>
        <dbReference type="ARBA" id="ARBA00022679"/>
    </source>
</evidence>
<evidence type="ECO:0000256" key="3">
    <source>
        <dbReference type="ARBA" id="ARBA00022490"/>
    </source>
</evidence>
<dbReference type="InterPro" id="IPR023193">
    <property type="entry name" value="EPSP_synthase_CS"/>
</dbReference>
<comment type="similarity">
    <text evidence="2 8">Belongs to the EPSP synthase family.</text>
</comment>
<dbReference type="NCBIfam" id="TIGR01356">
    <property type="entry name" value="aroA"/>
    <property type="match status" value="1"/>
</dbReference>
<evidence type="ECO:0000256" key="6">
    <source>
        <dbReference type="ARBA" id="ARBA00023141"/>
    </source>
</evidence>
<dbReference type="InterPro" id="IPR001986">
    <property type="entry name" value="Enolpyruvate_Tfrase_dom"/>
</dbReference>
<dbReference type="GeneID" id="41840475"/>
<dbReference type="InterPro" id="IPR006264">
    <property type="entry name" value="EPSP_synthase"/>
</dbReference>
<evidence type="ECO:0000256" key="4">
    <source>
        <dbReference type="ARBA" id="ARBA00022605"/>
    </source>
</evidence>
<comment type="subunit">
    <text evidence="8">Monomer.</text>
</comment>
<keyword evidence="3 8" id="KW-0963">Cytoplasm</keyword>
<dbReference type="EMBL" id="CP008889">
    <property type="protein sequence ID" value="AIF40350.1"/>
    <property type="molecule type" value="Genomic_DNA"/>
</dbReference>
<evidence type="ECO:0000256" key="8">
    <source>
        <dbReference type="HAMAP-Rule" id="MF_00210"/>
    </source>
</evidence>
<dbReference type="GO" id="GO:0005737">
    <property type="term" value="C:cytoplasm"/>
    <property type="evidence" value="ECO:0007669"/>
    <property type="project" value="UniProtKB-SubCell"/>
</dbReference>
<feature type="active site" description="Proton acceptor" evidence="8">
    <location>
        <position position="358"/>
    </location>
</feature>
<comment type="caution">
    <text evidence="8">Lacks conserved residue(s) required for the propagation of feature annotation.</text>
</comment>
<dbReference type="EC" id="2.5.1.19" evidence="8"/>
<dbReference type="GO" id="GO:0009423">
    <property type="term" value="P:chorismate biosynthetic process"/>
    <property type="evidence" value="ECO:0007669"/>
    <property type="project" value="UniProtKB-UniRule"/>
</dbReference>
<dbReference type="UniPathway" id="UPA00053">
    <property type="reaction ID" value="UER00089"/>
</dbReference>
<dbReference type="GO" id="GO:0003866">
    <property type="term" value="F:3-phosphoshikimate 1-carboxyvinyltransferase activity"/>
    <property type="evidence" value="ECO:0007669"/>
    <property type="project" value="UniProtKB-UniRule"/>
</dbReference>
<dbReference type="PANTHER" id="PTHR21090:SF5">
    <property type="entry name" value="PENTAFUNCTIONAL AROM POLYPEPTIDE"/>
    <property type="match status" value="1"/>
</dbReference>
<feature type="binding site" evidence="8">
    <location>
        <position position="385"/>
    </location>
    <ligand>
        <name>3-phosphoshikimate</name>
        <dbReference type="ChEBI" id="CHEBI:145989"/>
    </ligand>
</feature>
<keyword evidence="5 8" id="KW-0808">Transferase</keyword>
<dbReference type="SUPFAM" id="SSF55205">
    <property type="entry name" value="EPT/RTPC-like"/>
    <property type="match status" value="1"/>
</dbReference>
<keyword evidence="12" id="KW-1185">Reference proteome</keyword>
<feature type="binding site" evidence="8">
    <location>
        <position position="206"/>
    </location>
    <ligand>
        <name>3-phosphoshikimate</name>
        <dbReference type="ChEBI" id="CHEBI:145989"/>
    </ligand>
</feature>
<dbReference type="PIRSF" id="PIRSF000505">
    <property type="entry name" value="EPSPS"/>
    <property type="match status" value="1"/>
</dbReference>
<evidence type="ECO:0000256" key="2">
    <source>
        <dbReference type="ARBA" id="ARBA00009948"/>
    </source>
</evidence>
<feature type="binding site" evidence="8">
    <location>
        <position position="56"/>
    </location>
    <ligand>
        <name>phosphoenolpyruvate</name>
        <dbReference type="ChEBI" id="CHEBI:58702"/>
    </ligand>
</feature>
<evidence type="ECO:0000256" key="1">
    <source>
        <dbReference type="ARBA" id="ARBA00004811"/>
    </source>
</evidence>
<dbReference type="InterPro" id="IPR036968">
    <property type="entry name" value="Enolpyruvate_Tfrase_sf"/>
</dbReference>
<feature type="binding site" evidence="8">
    <location>
        <position position="206"/>
    </location>
    <ligand>
        <name>phosphoenolpyruvate</name>
        <dbReference type="ChEBI" id="CHEBI:58702"/>
    </ligand>
</feature>
<dbReference type="HAMAP" id="MF_00210">
    <property type="entry name" value="EPSP_synth"/>
    <property type="match status" value="1"/>
</dbReference>
<dbReference type="RefSeq" id="WP_150112730.1">
    <property type="nucleotide sequence ID" value="NZ_CP008889.1"/>
</dbReference>
<dbReference type="Pfam" id="PF00275">
    <property type="entry name" value="EPSP_synthase"/>
    <property type="match status" value="1"/>
</dbReference>
<evidence type="ECO:0000313" key="11">
    <source>
        <dbReference type="EMBL" id="AIF40350.1"/>
    </source>
</evidence>
<feature type="binding site" evidence="8">
    <location>
        <position position="433"/>
    </location>
    <ligand>
        <name>phosphoenolpyruvate</name>
        <dbReference type="ChEBI" id="CHEBI:58702"/>
    </ligand>
</feature>
<dbReference type="PROSITE" id="PS00885">
    <property type="entry name" value="EPSP_SYNTHASE_2"/>
    <property type="match status" value="1"/>
</dbReference>
<feature type="domain" description="Enolpyruvate transferase" evidence="10">
    <location>
        <begin position="44"/>
        <end position="465"/>
    </location>
</feature>
<feature type="binding site" evidence="8">
    <location>
        <position position="358"/>
    </location>
    <ligand>
        <name>3-phosphoshikimate</name>
        <dbReference type="ChEBI" id="CHEBI:145989"/>
    </ligand>
</feature>
<dbReference type="OrthoDB" id="9809920at2"/>
<comment type="function">
    <text evidence="8">Catalyzes the transfer of the enolpyruvyl moiety of phosphoenolpyruvate (PEP) to the 5-hydroxyl of shikimate-3-phosphate (S3P) to produce enolpyruvyl shikimate-3-phosphate and inorganic phosphate.</text>
</comment>
<dbReference type="PANTHER" id="PTHR21090">
    <property type="entry name" value="AROM/DEHYDROQUINATE SYNTHASE"/>
    <property type="match status" value="1"/>
</dbReference>
<evidence type="ECO:0000256" key="7">
    <source>
        <dbReference type="ARBA" id="ARBA00044633"/>
    </source>
</evidence>